<evidence type="ECO:0000256" key="1">
    <source>
        <dbReference type="ARBA" id="ARBA00001946"/>
    </source>
</evidence>
<dbReference type="Pfam" id="PF01850">
    <property type="entry name" value="PIN"/>
    <property type="match status" value="1"/>
</dbReference>
<evidence type="ECO:0000259" key="8">
    <source>
        <dbReference type="Pfam" id="PF01850"/>
    </source>
</evidence>
<proteinExistence type="inferred from homology"/>
<evidence type="ECO:0000256" key="2">
    <source>
        <dbReference type="ARBA" id="ARBA00022649"/>
    </source>
</evidence>
<protein>
    <submittedName>
        <fullName evidence="9">DNA-binding protein</fullName>
    </submittedName>
</protein>
<dbReference type="EMBL" id="AP026866">
    <property type="protein sequence ID" value="BDS05041.1"/>
    <property type="molecule type" value="Genomic_DNA"/>
</dbReference>
<gene>
    <name evidence="9" type="ORF">NT6N_00810</name>
</gene>
<dbReference type="GO" id="GO:0046872">
    <property type="term" value="F:metal ion binding"/>
    <property type="evidence" value="ECO:0007669"/>
    <property type="project" value="UniProtKB-KW"/>
</dbReference>
<dbReference type="KEGG" id="osu:NT6N_00810"/>
<evidence type="ECO:0000256" key="6">
    <source>
        <dbReference type="ARBA" id="ARBA00022842"/>
    </source>
</evidence>
<dbReference type="GO" id="GO:0003677">
    <property type="term" value="F:DNA binding"/>
    <property type="evidence" value="ECO:0007669"/>
    <property type="project" value="UniProtKB-KW"/>
</dbReference>
<dbReference type="PANTHER" id="PTHR33653">
    <property type="entry name" value="RIBONUCLEASE VAPC2"/>
    <property type="match status" value="1"/>
</dbReference>
<dbReference type="InterPro" id="IPR050556">
    <property type="entry name" value="Type_II_TA_system_RNase"/>
</dbReference>
<evidence type="ECO:0000313" key="9">
    <source>
        <dbReference type="EMBL" id="BDS05041.1"/>
    </source>
</evidence>
<accession>A0AAT9FGC5</accession>
<organism evidence="9">
    <name type="scientific">Oceaniferula spumae</name>
    <dbReference type="NCBI Taxonomy" id="2979115"/>
    <lineage>
        <taxon>Bacteria</taxon>
        <taxon>Pseudomonadati</taxon>
        <taxon>Verrucomicrobiota</taxon>
        <taxon>Verrucomicrobiia</taxon>
        <taxon>Verrucomicrobiales</taxon>
        <taxon>Verrucomicrobiaceae</taxon>
        <taxon>Oceaniferula</taxon>
    </lineage>
</organism>
<dbReference type="SUPFAM" id="SSF88723">
    <property type="entry name" value="PIN domain-like"/>
    <property type="match status" value="1"/>
</dbReference>
<dbReference type="GO" id="GO:0004518">
    <property type="term" value="F:nuclease activity"/>
    <property type="evidence" value="ECO:0007669"/>
    <property type="project" value="UniProtKB-KW"/>
</dbReference>
<dbReference type="PANTHER" id="PTHR33653:SF1">
    <property type="entry name" value="RIBONUCLEASE VAPC2"/>
    <property type="match status" value="1"/>
</dbReference>
<dbReference type="Gene3D" id="3.40.50.1010">
    <property type="entry name" value="5'-nuclease"/>
    <property type="match status" value="1"/>
</dbReference>
<dbReference type="InterPro" id="IPR029060">
    <property type="entry name" value="PIN-like_dom_sf"/>
</dbReference>
<name>A0AAT9FGC5_9BACT</name>
<evidence type="ECO:0000256" key="7">
    <source>
        <dbReference type="ARBA" id="ARBA00038093"/>
    </source>
</evidence>
<dbReference type="InterPro" id="IPR002716">
    <property type="entry name" value="PIN_dom"/>
</dbReference>
<dbReference type="AlphaFoldDB" id="A0AAT9FGC5"/>
<feature type="domain" description="PIN" evidence="8">
    <location>
        <begin position="7"/>
        <end position="119"/>
    </location>
</feature>
<evidence type="ECO:0000256" key="4">
    <source>
        <dbReference type="ARBA" id="ARBA00022723"/>
    </source>
</evidence>
<comment type="similarity">
    <text evidence="7">Belongs to the PINc/VapC protein family.</text>
</comment>
<keyword evidence="9" id="KW-0238">DNA-binding</keyword>
<dbReference type="GO" id="GO:0016787">
    <property type="term" value="F:hydrolase activity"/>
    <property type="evidence" value="ECO:0007669"/>
    <property type="project" value="UniProtKB-KW"/>
</dbReference>
<keyword evidence="5" id="KW-0378">Hydrolase</keyword>
<evidence type="ECO:0000256" key="5">
    <source>
        <dbReference type="ARBA" id="ARBA00022801"/>
    </source>
</evidence>
<sequence length="135" mass="15345">MSESSYVLVDTNVILDVTEQDKTWSEWSENQLSQYVNRLLINPLIYTELCYEAGGTADVDAVMIALGLHLEELPREALFLTSQAYKQYRQRGGTKTAPLADFFIGAHATALEIPILTRDVTRYNTYFHDVRLITP</sequence>
<keyword evidence="3" id="KW-0540">Nuclease</keyword>
<keyword evidence="6" id="KW-0460">Magnesium</keyword>
<reference evidence="9" key="1">
    <citation type="submission" date="2024-07" db="EMBL/GenBank/DDBJ databases">
        <title>Complete genome sequence of Verrucomicrobiaceae bacterium NT6N.</title>
        <authorList>
            <person name="Huang C."/>
            <person name="Takami H."/>
            <person name="Hamasaki K."/>
        </authorList>
    </citation>
    <scope>NUCLEOTIDE SEQUENCE</scope>
    <source>
        <strain evidence="9">NT6N</strain>
    </source>
</reference>
<keyword evidence="4" id="KW-0479">Metal-binding</keyword>
<evidence type="ECO:0000256" key="3">
    <source>
        <dbReference type="ARBA" id="ARBA00022722"/>
    </source>
</evidence>
<comment type="cofactor">
    <cofactor evidence="1">
        <name>Mg(2+)</name>
        <dbReference type="ChEBI" id="CHEBI:18420"/>
    </cofactor>
</comment>
<keyword evidence="2" id="KW-1277">Toxin-antitoxin system</keyword>